<name>A0A6P1GI72_SPHYA</name>
<dbReference type="RefSeq" id="WP_159366939.1">
    <property type="nucleotide sequence ID" value="NZ_CP047218.1"/>
</dbReference>
<organism evidence="1 2">
    <name type="scientific">Sphingobium yanoikuyae</name>
    <name type="common">Sphingomonas yanoikuyae</name>
    <dbReference type="NCBI Taxonomy" id="13690"/>
    <lineage>
        <taxon>Bacteria</taxon>
        <taxon>Pseudomonadati</taxon>
        <taxon>Pseudomonadota</taxon>
        <taxon>Alphaproteobacteria</taxon>
        <taxon>Sphingomonadales</taxon>
        <taxon>Sphingomonadaceae</taxon>
        <taxon>Sphingobium</taxon>
    </lineage>
</organism>
<dbReference type="Proteomes" id="UP000464086">
    <property type="component" value="Chromosome"/>
</dbReference>
<dbReference type="AlphaFoldDB" id="A0A6P1GI72"/>
<protein>
    <submittedName>
        <fullName evidence="1">Uncharacterized protein</fullName>
    </submittedName>
</protein>
<sequence>MNEAVTPALHFRKGLAVIQHRGRPKLSLIDRTGNKGKHERAILTDQPIANAGQDREAHITAAEAVKELMPGRHLATVLIDQQINTISDRPPS</sequence>
<dbReference type="EMBL" id="CP047218">
    <property type="protein sequence ID" value="QHD68237.1"/>
    <property type="molecule type" value="Genomic_DNA"/>
</dbReference>
<proteinExistence type="predicted"/>
<accession>A0A6P1GI72</accession>
<reference evidence="1 2" key="1">
    <citation type="submission" date="2019-12" db="EMBL/GenBank/DDBJ databases">
        <title>Functional and genomic insights into the Sphingobium yanoikuyae YC-JY1, a bacterium efficiently degrading bisphenol A.</title>
        <authorList>
            <person name="Jia Y."/>
            <person name="Li X."/>
            <person name="Wang J."/>
            <person name="Eltoukhy A."/>
            <person name="Lamraoui I."/>
            <person name="Yan Y."/>
        </authorList>
    </citation>
    <scope>NUCLEOTIDE SEQUENCE [LARGE SCALE GENOMIC DNA]</scope>
    <source>
        <strain evidence="1 2">YC-JY1</strain>
    </source>
</reference>
<gene>
    <name evidence="1" type="ORF">GS397_15085</name>
</gene>
<evidence type="ECO:0000313" key="1">
    <source>
        <dbReference type="EMBL" id="QHD68237.1"/>
    </source>
</evidence>
<evidence type="ECO:0000313" key="2">
    <source>
        <dbReference type="Proteomes" id="UP000464086"/>
    </source>
</evidence>